<proteinExistence type="predicted"/>
<dbReference type="Proteomes" id="UP000199698">
    <property type="component" value="Unassembled WGS sequence"/>
</dbReference>
<dbReference type="RefSeq" id="WP_091119448.1">
    <property type="nucleotide sequence ID" value="NZ_FMBA01000002.1"/>
</dbReference>
<evidence type="ECO:0008006" key="4">
    <source>
        <dbReference type="Google" id="ProtNLM"/>
    </source>
</evidence>
<keyword evidence="1" id="KW-0732">Signal</keyword>
<gene>
    <name evidence="2" type="ORF">GA0061080_100265</name>
</gene>
<organism evidence="2 3">
    <name type="scientific">Gilliamella intestini</name>
    <dbReference type="NCBI Taxonomy" id="1798183"/>
    <lineage>
        <taxon>Bacteria</taxon>
        <taxon>Pseudomonadati</taxon>
        <taxon>Pseudomonadota</taxon>
        <taxon>Gammaproteobacteria</taxon>
        <taxon>Orbales</taxon>
        <taxon>Orbaceae</taxon>
        <taxon>Gilliamella</taxon>
    </lineage>
</organism>
<feature type="chain" id="PRO_5008687874" description="Lipoprotein" evidence="1">
    <location>
        <begin position="23"/>
        <end position="289"/>
    </location>
</feature>
<name>A0A1C3Z068_9GAMM</name>
<sequence length="289" mass="34231">MKILMLFLMMLFSLFCANCSLADPQTSLSQYKSREHFASFDDFYQSLPILTIPFDTHSLPNGKFVDSKFFHFQNDDYRYYDNPLDKERRYFTLKNLTAIGRFEIDNIRFVLYSLTFDSEGEGILEDLNVLNAFDENGKYLDELILSAKTGHEDHLFFYSSLVLNNLFYVHVKADYELGYFTDVKDNHYDYKKNVNLTYQFKNNQFWREEHKPNCQTLDLKGYLNGIDKKQFADIADVVAFNDYIACYPVSENLNTYKKIASHIRDARYHFLSNAEYYKLENQLNIILED</sequence>
<evidence type="ECO:0000313" key="3">
    <source>
        <dbReference type="Proteomes" id="UP000199698"/>
    </source>
</evidence>
<dbReference type="STRING" id="1798183.GA0061080_100265"/>
<dbReference type="EMBL" id="FMBA01000002">
    <property type="protein sequence ID" value="SCB75761.1"/>
    <property type="molecule type" value="Genomic_DNA"/>
</dbReference>
<protein>
    <recommendedName>
        <fullName evidence="4">Lipoprotein</fullName>
    </recommendedName>
</protein>
<dbReference type="AlphaFoldDB" id="A0A1C3Z068"/>
<evidence type="ECO:0000313" key="2">
    <source>
        <dbReference type="EMBL" id="SCB75761.1"/>
    </source>
</evidence>
<accession>A0A1C3Z068</accession>
<evidence type="ECO:0000256" key="1">
    <source>
        <dbReference type="SAM" id="SignalP"/>
    </source>
</evidence>
<keyword evidence="3" id="KW-1185">Reference proteome</keyword>
<feature type="signal peptide" evidence="1">
    <location>
        <begin position="1"/>
        <end position="22"/>
    </location>
</feature>
<dbReference type="OrthoDB" id="7067073at2"/>
<reference evidence="3" key="1">
    <citation type="submission" date="2016-08" db="EMBL/GenBank/DDBJ databases">
        <authorList>
            <person name="Varghese N."/>
            <person name="Submissions Spin"/>
        </authorList>
    </citation>
    <scope>NUCLEOTIDE SEQUENCE [LARGE SCALE GENOMIC DNA]</scope>
    <source>
        <strain evidence="3">R-53144</strain>
    </source>
</reference>